<dbReference type="EMBL" id="AP028916">
    <property type="protein sequence ID" value="BES97885.1"/>
    <property type="molecule type" value="Genomic_DNA"/>
</dbReference>
<evidence type="ECO:0000313" key="2">
    <source>
        <dbReference type="EMBL" id="BES97885.1"/>
    </source>
</evidence>
<feature type="compositionally biased region" description="Basic and acidic residues" evidence="1">
    <location>
        <begin position="146"/>
        <end position="158"/>
    </location>
</feature>
<feature type="compositionally biased region" description="Gly residues" evidence="1">
    <location>
        <begin position="40"/>
        <end position="61"/>
    </location>
</feature>
<name>A0ABN7B0F2_9HEMI</name>
<gene>
    <name evidence="2" type="ORF">NTJ_10700</name>
</gene>
<keyword evidence="3" id="KW-1185">Reference proteome</keyword>
<accession>A0ABN7B0F2</accession>
<evidence type="ECO:0008006" key="4">
    <source>
        <dbReference type="Google" id="ProtNLM"/>
    </source>
</evidence>
<feature type="region of interest" description="Disordered" evidence="1">
    <location>
        <begin position="1"/>
        <end position="94"/>
    </location>
</feature>
<proteinExistence type="predicted"/>
<evidence type="ECO:0000256" key="1">
    <source>
        <dbReference type="SAM" id="MobiDB-lite"/>
    </source>
</evidence>
<evidence type="ECO:0000313" key="3">
    <source>
        <dbReference type="Proteomes" id="UP001307889"/>
    </source>
</evidence>
<feature type="compositionally biased region" description="Low complexity" evidence="1">
    <location>
        <begin position="68"/>
        <end position="92"/>
    </location>
</feature>
<feature type="region of interest" description="Disordered" evidence="1">
    <location>
        <begin position="123"/>
        <end position="174"/>
    </location>
</feature>
<dbReference type="Proteomes" id="UP001307889">
    <property type="component" value="Chromosome 8"/>
</dbReference>
<organism evidence="2 3">
    <name type="scientific">Nesidiocoris tenuis</name>
    <dbReference type="NCBI Taxonomy" id="355587"/>
    <lineage>
        <taxon>Eukaryota</taxon>
        <taxon>Metazoa</taxon>
        <taxon>Ecdysozoa</taxon>
        <taxon>Arthropoda</taxon>
        <taxon>Hexapoda</taxon>
        <taxon>Insecta</taxon>
        <taxon>Pterygota</taxon>
        <taxon>Neoptera</taxon>
        <taxon>Paraneoptera</taxon>
        <taxon>Hemiptera</taxon>
        <taxon>Heteroptera</taxon>
        <taxon>Panheteroptera</taxon>
        <taxon>Cimicomorpha</taxon>
        <taxon>Miridae</taxon>
        <taxon>Dicyphina</taxon>
        <taxon>Nesidiocoris</taxon>
    </lineage>
</organism>
<reference evidence="2 3" key="1">
    <citation type="submission" date="2023-09" db="EMBL/GenBank/DDBJ databases">
        <title>Nesidiocoris tenuis whole genome shotgun sequence.</title>
        <authorList>
            <person name="Shibata T."/>
            <person name="Shimoda M."/>
            <person name="Kobayashi T."/>
            <person name="Uehara T."/>
        </authorList>
    </citation>
    <scope>NUCLEOTIDE SEQUENCE [LARGE SCALE GENOMIC DNA]</scope>
    <source>
        <strain evidence="2 3">Japan</strain>
    </source>
</reference>
<sequence length="174" mass="18522">MAVPNRGDQPDGQPPNRPKPQCKPRADRSGAGNANTPSKSGGGGGGGGSGGGGSGGGGSGGVMRSAHPQSQGPQGSEEQQGGQPSKSPGGQQDSLDIESLYAKMLVYVLPIAIYIPWAYRKFKGPKPCPEMTPRPSRSSYAFNRSRRYEEYADEEQCRQRRSPGRRRRCDDDDN</sequence>
<protein>
    <recommendedName>
        <fullName evidence="4">Resistance to inhibitors of cholinesterase protein 3 N-terminal domain-containing protein</fullName>
    </recommendedName>
</protein>